<evidence type="ECO:0008006" key="3">
    <source>
        <dbReference type="Google" id="ProtNLM"/>
    </source>
</evidence>
<dbReference type="STRING" id="1104324.P186_0596"/>
<gene>
    <name evidence="1" type="ORF">P186_0596</name>
</gene>
<protein>
    <recommendedName>
        <fullName evidence="3">Homing endonuclease LAGLIDADG domain-containing protein</fullName>
    </recommendedName>
</protein>
<reference evidence="1 2" key="1">
    <citation type="journal article" date="2012" name="J. Bacteriol.">
        <title>Complete genome sequence of strain 1860, a crenarchaeon of the genus pyrobaculum able to grow with various electron acceptors.</title>
        <authorList>
            <person name="Mardanov A.V."/>
            <person name="Gumerov V.M."/>
            <person name="Slobodkina G.B."/>
            <person name="Beletsky A.V."/>
            <person name="Bonch-Osmolovskaya E.A."/>
            <person name="Ravin N.V."/>
            <person name="Skryabin K.G."/>
        </authorList>
    </citation>
    <scope>NUCLEOTIDE SEQUENCE [LARGE SCALE GENOMIC DNA]</scope>
    <source>
        <strain evidence="1 2">1860</strain>
    </source>
</reference>
<keyword evidence="2" id="KW-1185">Reference proteome</keyword>
<organism evidence="1 2">
    <name type="scientific">Pyrobaculum ferrireducens</name>
    <dbReference type="NCBI Taxonomy" id="1104324"/>
    <lineage>
        <taxon>Archaea</taxon>
        <taxon>Thermoproteota</taxon>
        <taxon>Thermoprotei</taxon>
        <taxon>Thermoproteales</taxon>
        <taxon>Thermoproteaceae</taxon>
        <taxon>Pyrobaculum</taxon>
    </lineage>
</organism>
<dbReference type="EMBL" id="CP003098">
    <property type="protein sequence ID" value="AET32048.1"/>
    <property type="molecule type" value="Genomic_DNA"/>
</dbReference>
<dbReference type="eggNOG" id="arCOG05594">
    <property type="taxonomic scope" value="Archaea"/>
</dbReference>
<evidence type="ECO:0000313" key="2">
    <source>
        <dbReference type="Proteomes" id="UP000005867"/>
    </source>
</evidence>
<sequence length="154" mass="17326">MDRLARAYIGGMAVNGCVVRGVRGYLLRWLGSLGFKTSDGAVELPKTYCRYAPASLLEYIYFIKGAFETHGEFFMGDPHGREVLVIFKTGSRKVARSLRLLGLAPLVTTDEADVRRFIVLYERRDVERFVRLVKPVVEDVHVAEALGLCGQRML</sequence>
<dbReference type="Proteomes" id="UP000005867">
    <property type="component" value="Chromosome"/>
</dbReference>
<dbReference type="GeneID" id="11594862"/>
<dbReference type="AlphaFoldDB" id="G7VHE5"/>
<dbReference type="HOGENOM" id="CLU_1840656_0_0_2"/>
<name>G7VHE5_9CREN</name>
<accession>G7VHE5</accession>
<dbReference type="OrthoDB" id="27867at2157"/>
<dbReference type="RefSeq" id="WP_014287876.1">
    <property type="nucleotide sequence ID" value="NC_016645.1"/>
</dbReference>
<evidence type="ECO:0000313" key="1">
    <source>
        <dbReference type="EMBL" id="AET32048.1"/>
    </source>
</evidence>
<proteinExistence type="predicted"/>
<dbReference type="KEGG" id="pyr:P186_0596"/>
<dbReference type="BioCyc" id="PSP1104324:GJSN-586-MONOMER"/>